<proteinExistence type="predicted"/>
<dbReference type="Proteomes" id="UP000264313">
    <property type="component" value="Unassembled WGS sequence"/>
</dbReference>
<evidence type="ECO:0000256" key="1">
    <source>
        <dbReference type="SAM" id="MobiDB-lite"/>
    </source>
</evidence>
<organism evidence="3 4">
    <name type="scientific">Methylotenera mobilis</name>
    <dbReference type="NCBI Taxonomy" id="359408"/>
    <lineage>
        <taxon>Bacteria</taxon>
        <taxon>Pseudomonadati</taxon>
        <taxon>Pseudomonadota</taxon>
        <taxon>Betaproteobacteria</taxon>
        <taxon>Nitrosomonadales</taxon>
        <taxon>Methylophilaceae</taxon>
        <taxon>Methylotenera</taxon>
    </lineage>
</organism>
<evidence type="ECO:0000313" key="3">
    <source>
        <dbReference type="EMBL" id="HBA09357.1"/>
    </source>
</evidence>
<gene>
    <name evidence="3" type="ORF">DCW48_07215</name>
</gene>
<dbReference type="AlphaFoldDB" id="A0A351RBD6"/>
<name>A0A351RBD6_9PROT</name>
<keyword evidence="2" id="KW-0732">Signal</keyword>
<feature type="chain" id="PRO_5016692474" evidence="2">
    <location>
        <begin position="28"/>
        <end position="147"/>
    </location>
</feature>
<feature type="signal peptide" evidence="2">
    <location>
        <begin position="1"/>
        <end position="27"/>
    </location>
</feature>
<sequence>MAGYQLRLKSLVFAFALFVSGVSVVKAADVSWAELNDAQRQVLNPLASEWDTLRPWQREKMLDIASDYPKMNADKQALVKKRLTNWSRMTPYERENARKRHQQFNALSADKKSELRKKWLEYQQLPESERAKLRAESPDTYTDADLN</sequence>
<feature type="region of interest" description="Disordered" evidence="1">
    <location>
        <begin position="127"/>
        <end position="147"/>
    </location>
</feature>
<dbReference type="STRING" id="1132855.GCA_000384255_00355"/>
<reference evidence="3 4" key="1">
    <citation type="journal article" date="2018" name="Nat. Biotechnol.">
        <title>A standardized bacterial taxonomy based on genome phylogeny substantially revises the tree of life.</title>
        <authorList>
            <person name="Parks D.H."/>
            <person name="Chuvochina M."/>
            <person name="Waite D.W."/>
            <person name="Rinke C."/>
            <person name="Skarshewski A."/>
            <person name="Chaumeil P.A."/>
            <person name="Hugenholtz P."/>
        </authorList>
    </citation>
    <scope>NUCLEOTIDE SEQUENCE [LARGE SCALE GENOMIC DNA]</scope>
    <source>
        <strain evidence="3">UBA9958</strain>
    </source>
</reference>
<accession>A0A351RBD6</accession>
<dbReference type="Pfam" id="PF11304">
    <property type="entry name" value="DUF3106"/>
    <property type="match status" value="1"/>
</dbReference>
<evidence type="ECO:0000256" key="2">
    <source>
        <dbReference type="SAM" id="SignalP"/>
    </source>
</evidence>
<evidence type="ECO:0000313" key="4">
    <source>
        <dbReference type="Proteomes" id="UP000264313"/>
    </source>
</evidence>
<dbReference type="InterPro" id="IPR021455">
    <property type="entry name" value="DUF3106"/>
</dbReference>
<protein>
    <submittedName>
        <fullName evidence="3">DUF3106 domain-containing protein</fullName>
    </submittedName>
</protein>
<dbReference type="EMBL" id="DNAA01000176">
    <property type="protein sequence ID" value="HBA09357.1"/>
    <property type="molecule type" value="Genomic_DNA"/>
</dbReference>
<comment type="caution">
    <text evidence="3">The sequence shown here is derived from an EMBL/GenBank/DDBJ whole genome shotgun (WGS) entry which is preliminary data.</text>
</comment>
<feature type="compositionally biased region" description="Basic and acidic residues" evidence="1">
    <location>
        <begin position="127"/>
        <end position="137"/>
    </location>
</feature>